<comment type="caution">
    <text evidence="2">The sequence shown here is derived from an EMBL/GenBank/DDBJ whole genome shotgun (WGS) entry which is preliminary data.</text>
</comment>
<gene>
    <name evidence="2" type="ORF">Anas_12628</name>
</gene>
<proteinExistence type="predicted"/>
<reference evidence="2 3" key="1">
    <citation type="journal article" date="2019" name="PLoS Biol.">
        <title>Sex chromosomes control vertical transmission of feminizing Wolbachia symbionts in an isopod.</title>
        <authorList>
            <person name="Becking T."/>
            <person name="Chebbi M.A."/>
            <person name="Giraud I."/>
            <person name="Moumen B."/>
            <person name="Laverre T."/>
            <person name="Caubet Y."/>
            <person name="Peccoud J."/>
            <person name="Gilbert C."/>
            <person name="Cordaux R."/>
        </authorList>
    </citation>
    <scope>NUCLEOTIDE SEQUENCE [LARGE SCALE GENOMIC DNA]</scope>
    <source>
        <strain evidence="2">ANa2</strain>
        <tissue evidence="2">Whole body excluding digestive tract and cuticle</tissue>
    </source>
</reference>
<protein>
    <submittedName>
        <fullName evidence="2">Uncharacterized protein</fullName>
    </submittedName>
</protein>
<organism evidence="2 3">
    <name type="scientific">Armadillidium nasatum</name>
    <dbReference type="NCBI Taxonomy" id="96803"/>
    <lineage>
        <taxon>Eukaryota</taxon>
        <taxon>Metazoa</taxon>
        <taxon>Ecdysozoa</taxon>
        <taxon>Arthropoda</taxon>
        <taxon>Crustacea</taxon>
        <taxon>Multicrustacea</taxon>
        <taxon>Malacostraca</taxon>
        <taxon>Eumalacostraca</taxon>
        <taxon>Peracarida</taxon>
        <taxon>Isopoda</taxon>
        <taxon>Oniscidea</taxon>
        <taxon>Crinocheta</taxon>
        <taxon>Armadillidiidae</taxon>
        <taxon>Armadillidium</taxon>
    </lineage>
</organism>
<name>A0A5N5TDN0_9CRUS</name>
<dbReference type="EMBL" id="SEYY01006006">
    <property type="protein sequence ID" value="KAB7503030.1"/>
    <property type="molecule type" value="Genomic_DNA"/>
</dbReference>
<evidence type="ECO:0000313" key="3">
    <source>
        <dbReference type="Proteomes" id="UP000326759"/>
    </source>
</evidence>
<dbReference type="Proteomes" id="UP000326759">
    <property type="component" value="Unassembled WGS sequence"/>
</dbReference>
<evidence type="ECO:0000256" key="1">
    <source>
        <dbReference type="SAM" id="MobiDB-lite"/>
    </source>
</evidence>
<accession>A0A5N5TDN0</accession>
<keyword evidence="3" id="KW-1185">Reference proteome</keyword>
<sequence length="71" mass="8246">MGSDRKQLQIATRGNIFISHQTIWNNVAKDLINSIISLVKKGRRNDGEEKKIQHNCKRIRKKSSNEPNMEE</sequence>
<evidence type="ECO:0000313" key="2">
    <source>
        <dbReference type="EMBL" id="KAB7503030.1"/>
    </source>
</evidence>
<feature type="compositionally biased region" description="Basic residues" evidence="1">
    <location>
        <begin position="53"/>
        <end position="62"/>
    </location>
</feature>
<feature type="region of interest" description="Disordered" evidence="1">
    <location>
        <begin position="44"/>
        <end position="71"/>
    </location>
</feature>
<dbReference type="AlphaFoldDB" id="A0A5N5TDN0"/>